<dbReference type="PANTHER" id="PTHR11439">
    <property type="entry name" value="GAG-POL-RELATED RETROTRANSPOSON"/>
    <property type="match status" value="1"/>
</dbReference>
<proteinExistence type="predicted"/>
<dbReference type="Pfam" id="PF07727">
    <property type="entry name" value="RVT_2"/>
    <property type="match status" value="1"/>
</dbReference>
<evidence type="ECO:0000259" key="2">
    <source>
        <dbReference type="Pfam" id="PF07727"/>
    </source>
</evidence>
<feature type="compositionally biased region" description="Basic and acidic residues" evidence="1">
    <location>
        <begin position="384"/>
        <end position="399"/>
    </location>
</feature>
<sequence length="1743" mass="194695">MPSESDGRNASPPDFTTSNSPQGGNNGGGSERRRRQRGKRNNRSQSTKSEPPPNAALKSHYFDFQGQDWQQPPFLDVVKAVTEYFAGERSSATEYVIVGLTGEFALPSITEPADPSDPDNRVLFAKWEGEYKDFKRKQKDREANEGAFFGLLMRQCTEQFQNAAQEHHEWNKVQSNMDTMGLLRIFQHLTATGGATNVDPAMSKYQAQQRFYSCIQGSKMTNAEYYSRFMHHVNVVKYCKGALGASIAALEDACREAKVNSTLDEMKKLEAKVMEREMAMAFLMGADKKRYGNLIAQATNARLLHNGASTFPTTMAGALELLNNGQQLQITQSVVRTSDVGGGASFFTEGQPSDQNGAGRRENPRRNGTGGRGNGGRGGRGGRGRFERNQPEDHQDDQAHINNNDADTDNNNTGSGEYLNPLDNIADPSNDAEALIASDAIDEDVTATELLFLQSDNMHAQLILKRHPTSGLPVTWLILDTGSTANIFCNGSLLRKIHKVKKGLRVRCNAGVVELNMKGFFGDYPEAVWFNPKGIANIFSFHNMNKHCNITYDNAATDRFIVDFKNEKIEFLPTDKGLYHMDLKDQLNSAWNFFETVKGQKAKHTKASVIRAAKARHIQNIIGRPGDRRFTDIVNNNLLRDCPVTSEDIKTATNIYGPNLGSLKGKTTSTTDGHVRTEIGAIPPHIKEHYSDITLAIDILFVNKMPFLVTISRHIKFGTVERLHNRQIPTIKRALQKVIALYSRRNFKVISILGDPEFEPLEQEFPNIQVDCCGADEHEPTIERFIRTIKDRVRSNYNMLPFRRIPKLILEYLIRNAVFWLNAFPALDGVSNNLSPRYIVTGRQVTMKHHVRTEFGAYVQTHEEHSNDMRSRTLGAICLGPTGAAQGSHYFMSVATGKRISRQHWTTLPMPTEVIDEVSQKGQQQGMPLTLTFADRHGRELIDDDDDIDDDHDSTYSYSSASDSEDDLSYDNDSHSDSDVSDDSDPGSDADYDDDSDDDDETTGNDDADEAPPTGQPPDTAGLPAGVIQPPHQMAVEPQQHQLQQHQPQFPDENAGNTGVGGANNNNTGNTGVGGANTGVDAGNTGVGGENAGVESEDEEDEEARAQAAADADLNDRIDALAEEVQRDIQQREQLLPNNQQQIEVEMDAAYGPRNHGRNLRPRKRPTTHGDHQVMIHVPHRDEPVPAYQEMIALFNHEVSFLTEQMSAKKGLKVFGDKGAEAVVAEMHQIHYRNVLSPKFAHELTKQQRRDALRYLMFLKEKRCGKIKARGCADGRSQRLYTPKEDASAPTVRTESFIITCAIDAKEGRKVMTIDIPGAFMQADIDDVVHVKFEGEIANLLTKVDPSLYTKYVAYEGKKPVIYAQLNKNLYGTLKGAIQWWKNLSEFLINELGYEANPYDSCVVNKTINGKQCTIIWHVDDLKISHVEQEVLDDLADKLSERYGKEAPLTIQRGEVHEYLGVTIDFSEKGKVKFSMDDYVDRLLEEAPEDMKGVATSPAANHLFQVKDKPTLLDDKKAELYHHLTAKLLYLCKRVRGDIMTAVAFLTTRVSRPDEDDYAKLARCIKYLRATKYMPLTIELGDEFIMQWWVDASFAVHNDMKSHTGAVLTMGKGAIIAISTKQKINTDSSTVAELVGVHDALPMIMWSRYFIASQGHTVVDNVIHQDNQSAILLEKNGRKSCGRKTRALDVRYFSITDKVAQKLMTIKHCPTAEMLGDFLTKPLQGALFRKFRDLIMNYSGQSN</sequence>
<feature type="compositionally biased region" description="Low complexity" evidence="1">
    <location>
        <begin position="1038"/>
        <end position="1070"/>
    </location>
</feature>
<feature type="compositionally biased region" description="Acidic residues" evidence="1">
    <location>
        <begin position="942"/>
        <end position="952"/>
    </location>
</feature>
<dbReference type="EMBL" id="CAKOGP040001814">
    <property type="protein sequence ID" value="CAJ1952825.1"/>
    <property type="molecule type" value="Genomic_DNA"/>
</dbReference>
<accession>A0AAD2FTS3</accession>
<feature type="region of interest" description="Disordered" evidence="1">
    <location>
        <begin position="941"/>
        <end position="1104"/>
    </location>
</feature>
<comment type="caution">
    <text evidence="3">The sequence shown here is derived from an EMBL/GenBank/DDBJ whole genome shotgun (WGS) entry which is preliminary data.</text>
</comment>
<dbReference type="InterPro" id="IPR013103">
    <property type="entry name" value="RVT_2"/>
</dbReference>
<feature type="region of interest" description="Disordered" evidence="1">
    <location>
        <begin position="341"/>
        <end position="426"/>
    </location>
</feature>
<dbReference type="PANTHER" id="PTHR11439:SF467">
    <property type="entry name" value="INTEGRASE CATALYTIC DOMAIN-CONTAINING PROTEIN"/>
    <property type="match status" value="1"/>
</dbReference>
<feature type="compositionally biased region" description="Acidic residues" evidence="1">
    <location>
        <begin position="979"/>
        <end position="1010"/>
    </location>
</feature>
<organism evidence="3 4">
    <name type="scientific">Cylindrotheca closterium</name>
    <dbReference type="NCBI Taxonomy" id="2856"/>
    <lineage>
        <taxon>Eukaryota</taxon>
        <taxon>Sar</taxon>
        <taxon>Stramenopiles</taxon>
        <taxon>Ochrophyta</taxon>
        <taxon>Bacillariophyta</taxon>
        <taxon>Bacillariophyceae</taxon>
        <taxon>Bacillariophycidae</taxon>
        <taxon>Bacillariales</taxon>
        <taxon>Bacillariaceae</taxon>
        <taxon>Cylindrotheca</taxon>
    </lineage>
</organism>
<dbReference type="Proteomes" id="UP001295423">
    <property type="component" value="Unassembled WGS sequence"/>
</dbReference>
<feature type="compositionally biased region" description="Basic residues" evidence="1">
    <location>
        <begin position="32"/>
        <end position="42"/>
    </location>
</feature>
<reference evidence="3" key="1">
    <citation type="submission" date="2023-08" db="EMBL/GenBank/DDBJ databases">
        <authorList>
            <person name="Audoor S."/>
            <person name="Bilcke G."/>
        </authorList>
    </citation>
    <scope>NUCLEOTIDE SEQUENCE</scope>
</reference>
<feature type="compositionally biased region" description="Low complexity" evidence="1">
    <location>
        <begin position="402"/>
        <end position="413"/>
    </location>
</feature>
<evidence type="ECO:0000256" key="1">
    <source>
        <dbReference type="SAM" id="MobiDB-lite"/>
    </source>
</evidence>
<protein>
    <recommendedName>
        <fullName evidence="2">Reverse transcriptase Ty1/copia-type domain-containing protein</fullName>
    </recommendedName>
</protein>
<feature type="region of interest" description="Disordered" evidence="1">
    <location>
        <begin position="1"/>
        <end position="58"/>
    </location>
</feature>
<feature type="compositionally biased region" description="Gly residues" evidence="1">
    <location>
        <begin position="368"/>
        <end position="381"/>
    </location>
</feature>
<name>A0AAD2FTS3_9STRA</name>
<evidence type="ECO:0000313" key="3">
    <source>
        <dbReference type="EMBL" id="CAJ1952825.1"/>
    </source>
</evidence>
<feature type="domain" description="Reverse transcriptase Ty1/copia-type" evidence="2">
    <location>
        <begin position="1253"/>
        <end position="1487"/>
    </location>
</feature>
<dbReference type="CDD" id="cd09272">
    <property type="entry name" value="RNase_HI_RT_Ty1"/>
    <property type="match status" value="1"/>
</dbReference>
<evidence type="ECO:0000313" key="4">
    <source>
        <dbReference type="Proteomes" id="UP001295423"/>
    </source>
</evidence>
<keyword evidence="4" id="KW-1185">Reference proteome</keyword>
<gene>
    <name evidence="3" type="ORF">CYCCA115_LOCUS13735</name>
</gene>